<feature type="region of interest" description="Disordered" evidence="7">
    <location>
        <begin position="268"/>
        <end position="295"/>
    </location>
</feature>
<keyword evidence="3" id="KW-1003">Cell membrane</keyword>
<feature type="transmembrane region" description="Helical" evidence="8">
    <location>
        <begin position="29"/>
        <end position="50"/>
    </location>
</feature>
<feature type="transmembrane region" description="Helical" evidence="8">
    <location>
        <begin position="172"/>
        <end position="191"/>
    </location>
</feature>
<protein>
    <submittedName>
        <fullName evidence="10">Trimeric intracellular cation channel family protein</fullName>
    </submittedName>
</protein>
<evidence type="ECO:0000256" key="4">
    <source>
        <dbReference type="ARBA" id="ARBA00022692"/>
    </source>
</evidence>
<evidence type="ECO:0000256" key="6">
    <source>
        <dbReference type="ARBA" id="ARBA00023136"/>
    </source>
</evidence>
<feature type="transmembrane region" description="Helical" evidence="8">
    <location>
        <begin position="88"/>
        <end position="109"/>
    </location>
</feature>
<feature type="transmembrane region" description="Helical" evidence="8">
    <location>
        <begin position="115"/>
        <end position="136"/>
    </location>
</feature>
<dbReference type="GeneID" id="89362498"/>
<evidence type="ECO:0000313" key="11">
    <source>
        <dbReference type="Proteomes" id="UP000233249"/>
    </source>
</evidence>
<dbReference type="InterPro" id="IPR005115">
    <property type="entry name" value="Gly_transporter"/>
</dbReference>
<dbReference type="Proteomes" id="UP000233249">
    <property type="component" value="Unassembled WGS sequence"/>
</dbReference>
<dbReference type="Pfam" id="PF03458">
    <property type="entry name" value="Gly_transporter"/>
    <property type="match status" value="2"/>
</dbReference>
<dbReference type="OrthoDB" id="9791874at2"/>
<comment type="caution">
    <text evidence="10">The sequence shown here is derived from an EMBL/GenBank/DDBJ whole genome shotgun (WGS) entry which is preliminary data.</text>
</comment>
<reference evidence="10 11" key="1">
    <citation type="submission" date="2017-12" db="EMBL/GenBank/DDBJ databases">
        <title>Corynebacterium mastitidis 16-1433 Genome.</title>
        <authorList>
            <person name="Gulvik C.A."/>
        </authorList>
    </citation>
    <scope>NUCLEOTIDE SEQUENCE [LARGE SCALE GENOMIC DNA]</scope>
    <source>
        <strain evidence="10 11">16-1433</strain>
    </source>
</reference>
<keyword evidence="5 8" id="KW-1133">Transmembrane helix</keyword>
<evidence type="ECO:0000256" key="3">
    <source>
        <dbReference type="ARBA" id="ARBA00022475"/>
    </source>
</evidence>
<evidence type="ECO:0000256" key="5">
    <source>
        <dbReference type="ARBA" id="ARBA00022989"/>
    </source>
</evidence>
<feature type="transmembrane region" description="Helical" evidence="8">
    <location>
        <begin position="6"/>
        <end position="22"/>
    </location>
</feature>
<evidence type="ECO:0000259" key="9">
    <source>
        <dbReference type="Pfam" id="PF03458"/>
    </source>
</evidence>
<gene>
    <name evidence="10" type="ORF">CXB45_05585</name>
</gene>
<dbReference type="PANTHER" id="PTHR30506">
    <property type="entry name" value="INNER MEMBRANE PROTEIN"/>
    <property type="match status" value="1"/>
</dbReference>
<evidence type="ECO:0000313" key="10">
    <source>
        <dbReference type="EMBL" id="PKF68707.1"/>
    </source>
</evidence>
<comment type="subcellular location">
    <subcellularLocation>
        <location evidence="1">Cell membrane</location>
        <topology evidence="1">Multi-pass membrane protein</topology>
    </subcellularLocation>
</comment>
<sequence>MLLSVLYIVGITAEAVTAALSAGRQKMDVFGVVMVACMTALGGGVVRDVLLNNYPLTWVEHPIYLIIVMVAALVTISLSFLMHYFRVLFLVLDAVGLATFSVLGTRIALELGHGFVIATVSSVVTGVAGGILRDLMSDRMPLVFANELYASISVLVTVTYMGLLQVGVTEHWVVIAALVIGFGARCLAIYYDKGLPVFEYLGRDQPIDPRVRLSYHLLRRGWRSARRRSGYDAARYALLNRQAGRHHRKPKNGDIQWSLDVELDAKKRRKHAREPRDRVQVWPPKKARKKAPSGE</sequence>
<evidence type="ECO:0000256" key="2">
    <source>
        <dbReference type="ARBA" id="ARBA00008193"/>
    </source>
</evidence>
<proteinExistence type="inferred from homology"/>
<dbReference type="RefSeq" id="WP_018118446.1">
    <property type="nucleotide sequence ID" value="NZ_JAKRKB010000003.1"/>
</dbReference>
<evidence type="ECO:0000256" key="1">
    <source>
        <dbReference type="ARBA" id="ARBA00004651"/>
    </source>
</evidence>
<evidence type="ECO:0000256" key="8">
    <source>
        <dbReference type="SAM" id="Phobius"/>
    </source>
</evidence>
<dbReference type="EMBL" id="PJAF01000013">
    <property type="protein sequence ID" value="PKF68707.1"/>
    <property type="molecule type" value="Genomic_DNA"/>
</dbReference>
<organism evidence="10 11">
    <name type="scientific">Corynebacterium mastitidis</name>
    <dbReference type="NCBI Taxonomy" id="161890"/>
    <lineage>
        <taxon>Bacteria</taxon>
        <taxon>Bacillati</taxon>
        <taxon>Actinomycetota</taxon>
        <taxon>Actinomycetes</taxon>
        <taxon>Mycobacteriales</taxon>
        <taxon>Corynebacteriaceae</taxon>
        <taxon>Corynebacterium</taxon>
    </lineage>
</organism>
<accession>A0A2N0X7P9</accession>
<comment type="similarity">
    <text evidence="2">Belongs to the UPF0126 family.</text>
</comment>
<feature type="domain" description="Glycine transporter" evidence="9">
    <location>
        <begin position="91"/>
        <end position="163"/>
    </location>
</feature>
<name>A0A2N0X7P9_9CORY</name>
<feature type="compositionally biased region" description="Basic residues" evidence="7">
    <location>
        <begin position="285"/>
        <end position="295"/>
    </location>
</feature>
<feature type="transmembrane region" description="Helical" evidence="8">
    <location>
        <begin position="148"/>
        <end position="166"/>
    </location>
</feature>
<feature type="domain" description="Glycine transporter" evidence="9">
    <location>
        <begin position="5"/>
        <end position="77"/>
    </location>
</feature>
<dbReference type="AlphaFoldDB" id="A0A2N0X7P9"/>
<dbReference type="STRING" id="1121365.GCA_000375365_01193"/>
<feature type="transmembrane region" description="Helical" evidence="8">
    <location>
        <begin position="62"/>
        <end position="81"/>
    </location>
</feature>
<dbReference type="GO" id="GO:0005886">
    <property type="term" value="C:plasma membrane"/>
    <property type="evidence" value="ECO:0007669"/>
    <property type="project" value="UniProtKB-SubCell"/>
</dbReference>
<keyword evidence="4 8" id="KW-0812">Transmembrane</keyword>
<evidence type="ECO:0000256" key="7">
    <source>
        <dbReference type="SAM" id="MobiDB-lite"/>
    </source>
</evidence>
<keyword evidence="6 8" id="KW-0472">Membrane</keyword>
<dbReference type="PANTHER" id="PTHR30506:SF3">
    <property type="entry name" value="UPF0126 INNER MEMBRANE PROTEIN YADS-RELATED"/>
    <property type="match status" value="1"/>
</dbReference>